<feature type="compositionally biased region" description="Basic and acidic residues" evidence="1">
    <location>
        <begin position="132"/>
        <end position="155"/>
    </location>
</feature>
<dbReference type="Pfam" id="PF10099">
    <property type="entry name" value="RskA_C"/>
    <property type="match status" value="1"/>
</dbReference>
<evidence type="ECO:0000259" key="2">
    <source>
        <dbReference type="Pfam" id="PF10099"/>
    </source>
</evidence>
<protein>
    <submittedName>
        <fullName evidence="3">Anti-sigma factor</fullName>
    </submittedName>
</protein>
<reference evidence="4" key="1">
    <citation type="journal article" date="2019" name="Int. J. Syst. Evol. Microbiol.">
        <title>The Global Catalogue of Microorganisms (GCM) 10K type strain sequencing project: providing services to taxonomists for standard genome sequencing and annotation.</title>
        <authorList>
            <consortium name="The Broad Institute Genomics Platform"/>
            <consortium name="The Broad Institute Genome Sequencing Center for Infectious Disease"/>
            <person name="Wu L."/>
            <person name="Ma J."/>
        </authorList>
    </citation>
    <scope>NUCLEOTIDE SEQUENCE [LARGE SCALE GENOMIC DNA]</scope>
    <source>
        <strain evidence="4">CGMCC 1.15399</strain>
    </source>
</reference>
<dbReference type="PANTHER" id="PTHR37461">
    <property type="entry name" value="ANTI-SIGMA-K FACTOR RSKA"/>
    <property type="match status" value="1"/>
</dbReference>
<feature type="domain" description="Anti-sigma K factor RskA C-terminal" evidence="2">
    <location>
        <begin position="202"/>
        <end position="336"/>
    </location>
</feature>
<comment type="caution">
    <text evidence="3">The sequence shown here is derived from an EMBL/GenBank/DDBJ whole genome shotgun (WGS) entry which is preliminary data.</text>
</comment>
<evidence type="ECO:0000313" key="3">
    <source>
        <dbReference type="EMBL" id="MFD1539651.1"/>
    </source>
</evidence>
<dbReference type="RefSeq" id="WP_219535278.1">
    <property type="nucleotide sequence ID" value="NZ_JAHKRM010000025.1"/>
</dbReference>
<keyword evidence="4" id="KW-1185">Reference proteome</keyword>
<dbReference type="InterPro" id="IPR018764">
    <property type="entry name" value="RskA_C"/>
</dbReference>
<accession>A0ABW4GBZ8</accession>
<proteinExistence type="predicted"/>
<evidence type="ECO:0000313" key="4">
    <source>
        <dbReference type="Proteomes" id="UP001597097"/>
    </source>
</evidence>
<organism evidence="3 4">
    <name type="scientific">Nonomuraea guangzhouensis</name>
    <dbReference type="NCBI Taxonomy" id="1291555"/>
    <lineage>
        <taxon>Bacteria</taxon>
        <taxon>Bacillati</taxon>
        <taxon>Actinomycetota</taxon>
        <taxon>Actinomycetes</taxon>
        <taxon>Streptosporangiales</taxon>
        <taxon>Streptosporangiaceae</taxon>
        <taxon>Nonomuraea</taxon>
    </lineage>
</organism>
<dbReference type="Proteomes" id="UP001597097">
    <property type="component" value="Unassembled WGS sequence"/>
</dbReference>
<dbReference type="EMBL" id="JBHUCM010000017">
    <property type="protein sequence ID" value="MFD1539651.1"/>
    <property type="molecule type" value="Genomic_DNA"/>
</dbReference>
<sequence>MSEELHTFSGAYAVHALPDSDGVLFEKHMKECSACRAEVRRLRETAALLALAIAEPPPAALRARVLAAVARVRQEPAPRVRPLPADDAPTVWHPRRPGETQAVWEVTHPARDAQLRDASLPPGDVTVWKAGSPRDDAMIGDVRRWPNDATDRDTTRPPGDATGREAVPGSGGGRSQERAGSEGVVVPLRRWRGRAVAGVAAVSTAAAIALGVVVFDARRDLGDLQARDGEVAAVLAAPDVATVRQPITAGGSGTVVVSRARGRMVFTSSGLPELPRSRVYELWLMGRDGIRPAGLLNQRPDGVTTPMLATAARGDEHIGLTVEPAGGSEQPTTQPVLFAELPTA</sequence>
<dbReference type="InterPro" id="IPR051474">
    <property type="entry name" value="Anti-sigma-K/W_factor"/>
</dbReference>
<feature type="region of interest" description="Disordered" evidence="1">
    <location>
        <begin position="116"/>
        <end position="183"/>
    </location>
</feature>
<dbReference type="PANTHER" id="PTHR37461:SF1">
    <property type="entry name" value="ANTI-SIGMA-K FACTOR RSKA"/>
    <property type="match status" value="1"/>
</dbReference>
<gene>
    <name evidence="3" type="ORF">ACFSJ0_21535</name>
</gene>
<evidence type="ECO:0000256" key="1">
    <source>
        <dbReference type="SAM" id="MobiDB-lite"/>
    </source>
</evidence>
<name>A0ABW4GBZ8_9ACTN</name>